<dbReference type="Proteomes" id="UP000288212">
    <property type="component" value="Unassembled WGS sequence"/>
</dbReference>
<organism evidence="6 7">
    <name type="scientific">Aliidiomarina haloalkalitolerans</name>
    <dbReference type="NCBI Taxonomy" id="859059"/>
    <lineage>
        <taxon>Bacteria</taxon>
        <taxon>Pseudomonadati</taxon>
        <taxon>Pseudomonadota</taxon>
        <taxon>Gammaproteobacteria</taxon>
        <taxon>Alteromonadales</taxon>
        <taxon>Idiomarinaceae</taxon>
        <taxon>Aliidiomarina</taxon>
    </lineage>
</organism>
<keyword evidence="2 5" id="KW-0812">Transmembrane</keyword>
<keyword evidence="4 5" id="KW-0472">Membrane</keyword>
<evidence type="ECO:0000256" key="1">
    <source>
        <dbReference type="ARBA" id="ARBA00004141"/>
    </source>
</evidence>
<comment type="caution">
    <text evidence="6">The sequence shown here is derived from an EMBL/GenBank/DDBJ whole genome shotgun (WGS) entry which is preliminary data.</text>
</comment>
<dbReference type="InterPro" id="IPR003825">
    <property type="entry name" value="Colicin-V_CvpA"/>
</dbReference>
<evidence type="ECO:0000256" key="2">
    <source>
        <dbReference type="ARBA" id="ARBA00022692"/>
    </source>
</evidence>
<feature type="transmembrane region" description="Helical" evidence="5">
    <location>
        <begin position="99"/>
        <end position="120"/>
    </location>
</feature>
<name>A0A432VQW7_9GAMM</name>
<sequence length="162" mass="17863">MGWFDIAIIAIIGLSIVISLIRGFVREALSLAVWVAAFVVASQFYAELAAFFTSIQDDIVRNGVAVAILFVLTLIVGALVVYLISTLVEKTGLTGTDRLLGAIFGALRGILIVSAILFFADAFTAIAQQNWWQESLLVPHFSIYIQWFFEYFENSSSFLQQG</sequence>
<feature type="transmembrane region" description="Helical" evidence="5">
    <location>
        <begin position="32"/>
        <end position="52"/>
    </location>
</feature>
<dbReference type="PANTHER" id="PTHR36926">
    <property type="entry name" value="COLICIN V PRODUCTION PROTEIN"/>
    <property type="match status" value="1"/>
</dbReference>
<evidence type="ECO:0000256" key="5">
    <source>
        <dbReference type="SAM" id="Phobius"/>
    </source>
</evidence>
<protein>
    <submittedName>
        <fullName evidence="6">Bacteriocin production protein</fullName>
    </submittedName>
</protein>
<dbReference type="PANTHER" id="PTHR36926:SF1">
    <property type="entry name" value="COLICIN V PRODUCTION PROTEIN"/>
    <property type="match status" value="1"/>
</dbReference>
<dbReference type="AlphaFoldDB" id="A0A432VQW7"/>
<dbReference type="EMBL" id="PIPI01000008">
    <property type="protein sequence ID" value="RUO18629.1"/>
    <property type="molecule type" value="Genomic_DNA"/>
</dbReference>
<evidence type="ECO:0000256" key="4">
    <source>
        <dbReference type="ARBA" id="ARBA00023136"/>
    </source>
</evidence>
<dbReference type="GO" id="GO:0009403">
    <property type="term" value="P:toxin biosynthetic process"/>
    <property type="evidence" value="ECO:0007669"/>
    <property type="project" value="InterPro"/>
</dbReference>
<evidence type="ECO:0000313" key="6">
    <source>
        <dbReference type="EMBL" id="RUO18629.1"/>
    </source>
</evidence>
<comment type="subcellular location">
    <subcellularLocation>
        <location evidence="1">Membrane</location>
        <topology evidence="1">Multi-pass membrane protein</topology>
    </subcellularLocation>
</comment>
<accession>A0A432VQW7</accession>
<feature type="transmembrane region" description="Helical" evidence="5">
    <location>
        <begin position="6"/>
        <end position="25"/>
    </location>
</feature>
<dbReference type="InterPro" id="IPR052719">
    <property type="entry name" value="CvpA-like"/>
</dbReference>
<keyword evidence="3 5" id="KW-1133">Transmembrane helix</keyword>
<gene>
    <name evidence="6" type="ORF">CWE06_10320</name>
</gene>
<reference evidence="6 7" key="1">
    <citation type="journal article" date="2011" name="Front. Microbiol.">
        <title>Genomic signatures of strain selection and enhancement in Bacillus atrophaeus var. globigii, a historical biowarfare simulant.</title>
        <authorList>
            <person name="Gibbons H.S."/>
            <person name="Broomall S.M."/>
            <person name="McNew L.A."/>
            <person name="Daligault H."/>
            <person name="Chapman C."/>
            <person name="Bruce D."/>
            <person name="Karavis M."/>
            <person name="Krepps M."/>
            <person name="McGregor P.A."/>
            <person name="Hong C."/>
            <person name="Park K.H."/>
            <person name="Akmal A."/>
            <person name="Feldman A."/>
            <person name="Lin J.S."/>
            <person name="Chang W.E."/>
            <person name="Higgs B.W."/>
            <person name="Demirev P."/>
            <person name="Lindquist J."/>
            <person name="Liem A."/>
            <person name="Fochler E."/>
            <person name="Read T.D."/>
            <person name="Tapia R."/>
            <person name="Johnson S."/>
            <person name="Bishop-Lilly K.A."/>
            <person name="Detter C."/>
            <person name="Han C."/>
            <person name="Sozhamannan S."/>
            <person name="Rosenzweig C.N."/>
            <person name="Skowronski E.W."/>
        </authorList>
    </citation>
    <scope>NUCLEOTIDE SEQUENCE [LARGE SCALE GENOMIC DNA]</scope>
    <source>
        <strain evidence="6 7">AK5</strain>
    </source>
</reference>
<dbReference type="OrthoDB" id="9810601at2"/>
<evidence type="ECO:0000313" key="7">
    <source>
        <dbReference type="Proteomes" id="UP000288212"/>
    </source>
</evidence>
<keyword evidence="7" id="KW-1185">Reference proteome</keyword>
<dbReference type="RefSeq" id="WP_126793804.1">
    <property type="nucleotide sequence ID" value="NZ_PIPI01000008.1"/>
</dbReference>
<evidence type="ECO:0000256" key="3">
    <source>
        <dbReference type="ARBA" id="ARBA00022989"/>
    </source>
</evidence>
<dbReference type="GO" id="GO:0016020">
    <property type="term" value="C:membrane"/>
    <property type="evidence" value="ECO:0007669"/>
    <property type="project" value="UniProtKB-SubCell"/>
</dbReference>
<dbReference type="Pfam" id="PF02674">
    <property type="entry name" value="Colicin_V"/>
    <property type="match status" value="1"/>
</dbReference>
<feature type="transmembrane region" description="Helical" evidence="5">
    <location>
        <begin position="64"/>
        <end position="87"/>
    </location>
</feature>
<proteinExistence type="predicted"/>